<dbReference type="EnsemblProtists" id="EKX49045">
    <property type="protein sequence ID" value="EKX49045"/>
    <property type="gene ID" value="GUITHDRAFT_151594"/>
</dbReference>
<evidence type="ECO:0000313" key="3">
    <source>
        <dbReference type="EnsemblProtists" id="EKX49045"/>
    </source>
</evidence>
<dbReference type="KEGG" id="gtt:GUITHDRAFT_151594"/>
<reference evidence="3" key="3">
    <citation type="submission" date="2016-03" db="UniProtKB">
        <authorList>
            <consortium name="EnsemblProtists"/>
        </authorList>
    </citation>
    <scope>IDENTIFICATION</scope>
</reference>
<proteinExistence type="predicted"/>
<evidence type="ECO:0000313" key="4">
    <source>
        <dbReference type="Proteomes" id="UP000011087"/>
    </source>
</evidence>
<dbReference type="EMBL" id="JH992983">
    <property type="protein sequence ID" value="EKX49045.1"/>
    <property type="molecule type" value="Genomic_DNA"/>
</dbReference>
<evidence type="ECO:0000256" key="1">
    <source>
        <dbReference type="SAM" id="SignalP"/>
    </source>
</evidence>
<dbReference type="AlphaFoldDB" id="L1JLN8"/>
<dbReference type="Proteomes" id="UP000011087">
    <property type="component" value="Unassembled WGS sequence"/>
</dbReference>
<reference evidence="2 4" key="1">
    <citation type="journal article" date="2012" name="Nature">
        <title>Algal genomes reveal evolutionary mosaicism and the fate of nucleomorphs.</title>
        <authorList>
            <consortium name="DOE Joint Genome Institute"/>
            <person name="Curtis B.A."/>
            <person name="Tanifuji G."/>
            <person name="Burki F."/>
            <person name="Gruber A."/>
            <person name="Irimia M."/>
            <person name="Maruyama S."/>
            <person name="Arias M.C."/>
            <person name="Ball S.G."/>
            <person name="Gile G.H."/>
            <person name="Hirakawa Y."/>
            <person name="Hopkins J.F."/>
            <person name="Kuo A."/>
            <person name="Rensing S.A."/>
            <person name="Schmutz J."/>
            <person name="Symeonidi A."/>
            <person name="Elias M."/>
            <person name="Eveleigh R.J."/>
            <person name="Herman E.K."/>
            <person name="Klute M.J."/>
            <person name="Nakayama T."/>
            <person name="Obornik M."/>
            <person name="Reyes-Prieto A."/>
            <person name="Armbrust E.V."/>
            <person name="Aves S.J."/>
            <person name="Beiko R.G."/>
            <person name="Coutinho P."/>
            <person name="Dacks J.B."/>
            <person name="Durnford D.G."/>
            <person name="Fast N.M."/>
            <person name="Green B.R."/>
            <person name="Grisdale C.J."/>
            <person name="Hempel F."/>
            <person name="Henrissat B."/>
            <person name="Hoppner M.P."/>
            <person name="Ishida K."/>
            <person name="Kim E."/>
            <person name="Koreny L."/>
            <person name="Kroth P.G."/>
            <person name="Liu Y."/>
            <person name="Malik S.B."/>
            <person name="Maier U.G."/>
            <person name="McRose D."/>
            <person name="Mock T."/>
            <person name="Neilson J.A."/>
            <person name="Onodera N.T."/>
            <person name="Poole A.M."/>
            <person name="Pritham E.J."/>
            <person name="Richards T.A."/>
            <person name="Rocap G."/>
            <person name="Roy S.W."/>
            <person name="Sarai C."/>
            <person name="Schaack S."/>
            <person name="Shirato S."/>
            <person name="Slamovits C.H."/>
            <person name="Spencer D.F."/>
            <person name="Suzuki S."/>
            <person name="Worden A.Z."/>
            <person name="Zauner S."/>
            <person name="Barry K."/>
            <person name="Bell C."/>
            <person name="Bharti A.K."/>
            <person name="Crow J.A."/>
            <person name="Grimwood J."/>
            <person name="Kramer R."/>
            <person name="Lindquist E."/>
            <person name="Lucas S."/>
            <person name="Salamov A."/>
            <person name="McFadden G.I."/>
            <person name="Lane C.E."/>
            <person name="Keeling P.J."/>
            <person name="Gray M.W."/>
            <person name="Grigoriev I.V."/>
            <person name="Archibald J.M."/>
        </authorList>
    </citation>
    <scope>NUCLEOTIDE SEQUENCE</scope>
    <source>
        <strain evidence="2 4">CCMP2712</strain>
    </source>
</reference>
<dbReference type="PaxDb" id="55529-EKX49045"/>
<protein>
    <submittedName>
        <fullName evidence="2 3">Uncharacterized protein</fullName>
    </submittedName>
</protein>
<accession>L1JLN8</accession>
<dbReference type="PROSITE" id="PS51257">
    <property type="entry name" value="PROKAR_LIPOPROTEIN"/>
    <property type="match status" value="1"/>
</dbReference>
<dbReference type="GeneID" id="17305742"/>
<feature type="signal peptide" evidence="1">
    <location>
        <begin position="1"/>
        <end position="25"/>
    </location>
</feature>
<evidence type="ECO:0000313" key="2">
    <source>
        <dbReference type="EMBL" id="EKX49045.1"/>
    </source>
</evidence>
<organism evidence="2">
    <name type="scientific">Guillardia theta (strain CCMP2712)</name>
    <name type="common">Cryptophyte</name>
    <dbReference type="NCBI Taxonomy" id="905079"/>
    <lineage>
        <taxon>Eukaryota</taxon>
        <taxon>Cryptophyceae</taxon>
        <taxon>Pyrenomonadales</taxon>
        <taxon>Geminigeraceae</taxon>
        <taxon>Guillardia</taxon>
    </lineage>
</organism>
<sequence>MLMSEMRPGSSMLLLLLLLVSSCHGQPGVKLAFTSPQDGSRVWIDEEHPLKISIDVSGAKFPQDGSIALFVNGHDTGQRLSKPPFEVAMTELDDRNYRIDARFFDKKDRPTEHVASVTFMARRYLELMEHEEYHVSAEGPRGDGFDGMAGLESWEWRPPELDSLR</sequence>
<reference evidence="4" key="2">
    <citation type="submission" date="2012-11" db="EMBL/GenBank/DDBJ databases">
        <authorList>
            <person name="Kuo A."/>
            <person name="Curtis B.A."/>
            <person name="Tanifuji G."/>
            <person name="Burki F."/>
            <person name="Gruber A."/>
            <person name="Irimia M."/>
            <person name="Maruyama S."/>
            <person name="Arias M.C."/>
            <person name="Ball S.G."/>
            <person name="Gile G.H."/>
            <person name="Hirakawa Y."/>
            <person name="Hopkins J.F."/>
            <person name="Rensing S.A."/>
            <person name="Schmutz J."/>
            <person name="Symeonidi A."/>
            <person name="Elias M."/>
            <person name="Eveleigh R.J."/>
            <person name="Herman E.K."/>
            <person name="Klute M.J."/>
            <person name="Nakayama T."/>
            <person name="Obornik M."/>
            <person name="Reyes-Prieto A."/>
            <person name="Armbrust E.V."/>
            <person name="Aves S.J."/>
            <person name="Beiko R.G."/>
            <person name="Coutinho P."/>
            <person name="Dacks J.B."/>
            <person name="Durnford D.G."/>
            <person name="Fast N.M."/>
            <person name="Green B.R."/>
            <person name="Grisdale C."/>
            <person name="Hempe F."/>
            <person name="Henrissat B."/>
            <person name="Hoppner M.P."/>
            <person name="Ishida K.-I."/>
            <person name="Kim E."/>
            <person name="Koreny L."/>
            <person name="Kroth P.G."/>
            <person name="Liu Y."/>
            <person name="Malik S.-B."/>
            <person name="Maier U.G."/>
            <person name="McRose D."/>
            <person name="Mock T."/>
            <person name="Neilson J.A."/>
            <person name="Onodera N.T."/>
            <person name="Poole A.M."/>
            <person name="Pritham E.J."/>
            <person name="Richards T.A."/>
            <person name="Rocap G."/>
            <person name="Roy S.W."/>
            <person name="Sarai C."/>
            <person name="Schaack S."/>
            <person name="Shirato S."/>
            <person name="Slamovits C.H."/>
            <person name="Spencer D.F."/>
            <person name="Suzuki S."/>
            <person name="Worden A.Z."/>
            <person name="Zauner S."/>
            <person name="Barry K."/>
            <person name="Bell C."/>
            <person name="Bharti A.K."/>
            <person name="Crow J.A."/>
            <person name="Grimwood J."/>
            <person name="Kramer R."/>
            <person name="Lindquist E."/>
            <person name="Lucas S."/>
            <person name="Salamov A."/>
            <person name="McFadden G.I."/>
            <person name="Lane C.E."/>
            <person name="Keeling P.J."/>
            <person name="Gray M.W."/>
            <person name="Grigoriev I.V."/>
            <person name="Archibald J.M."/>
        </authorList>
    </citation>
    <scope>NUCLEOTIDE SEQUENCE</scope>
    <source>
        <strain evidence="4">CCMP2712</strain>
    </source>
</reference>
<keyword evidence="4" id="KW-1185">Reference proteome</keyword>
<gene>
    <name evidence="2" type="ORF">GUITHDRAFT_151594</name>
</gene>
<keyword evidence="1" id="KW-0732">Signal</keyword>
<name>L1JLN8_GUITC</name>
<feature type="chain" id="PRO_5008771509" evidence="1">
    <location>
        <begin position="26"/>
        <end position="165"/>
    </location>
</feature>
<dbReference type="HOGENOM" id="CLU_1613917_0_0_1"/>
<dbReference type="RefSeq" id="XP_005836025.1">
    <property type="nucleotide sequence ID" value="XM_005835968.1"/>
</dbReference>